<protein>
    <submittedName>
        <fullName evidence="2">Uncharacterized protein</fullName>
    </submittedName>
</protein>
<proteinExistence type="predicted"/>
<feature type="transmembrane region" description="Helical" evidence="1">
    <location>
        <begin position="103"/>
        <end position="123"/>
    </location>
</feature>
<dbReference type="AlphaFoldDB" id="A4TE19"/>
<dbReference type="KEGG" id="mgi:Mflv_4232"/>
<dbReference type="EMBL" id="CP000656">
    <property type="protein sequence ID" value="ABP46701.1"/>
    <property type="molecule type" value="Genomic_DNA"/>
</dbReference>
<keyword evidence="1" id="KW-1133">Transmembrane helix</keyword>
<dbReference type="HOGENOM" id="CLU_086991_0_0_11"/>
<feature type="transmembrane region" description="Helical" evidence="1">
    <location>
        <begin position="135"/>
        <end position="154"/>
    </location>
</feature>
<evidence type="ECO:0000256" key="1">
    <source>
        <dbReference type="SAM" id="Phobius"/>
    </source>
</evidence>
<dbReference type="STRING" id="350054.Mflv_4232"/>
<reference evidence="2" key="2">
    <citation type="journal article" date="2013" name="PLoS ONE">
        <title>A Gene Expression Study of the Activities of Aromatic Ring-Cleavage Dioxygenases in Mycobacterium gilvum PYR-GCK to Changes in Salinity and pH during Pyrene Degradation.</title>
        <authorList>
            <person name="Badejo A.C."/>
            <person name="Badejo A.O."/>
            <person name="Shin K.H."/>
            <person name="Chai Y.G."/>
        </authorList>
    </citation>
    <scope>NUCLEOTIDE SEQUENCE [LARGE SCALE GENOMIC DNA]</scope>
    <source>
        <strain evidence="2">PYR-GCK</strain>
    </source>
</reference>
<reference evidence="2" key="1">
    <citation type="submission" date="2007-04" db="EMBL/GenBank/DDBJ databases">
        <authorList>
            <consortium name="US DOE Joint Genome Institute"/>
            <person name="Copeland A."/>
            <person name="Lucas S."/>
            <person name="Lapidus A."/>
            <person name="Barry K."/>
            <person name="Detter J.C."/>
            <person name="Glavina del Rio T."/>
            <person name="Hammon N."/>
            <person name="Israni S."/>
            <person name="Dalin E."/>
            <person name="Tice H."/>
            <person name="Pitluck S."/>
            <person name="Chain P."/>
            <person name="Malfatti S."/>
            <person name="Shin M."/>
            <person name="Vergez L."/>
            <person name="Schmutz J."/>
            <person name="Larimer F."/>
            <person name="Land M."/>
            <person name="Hauser L."/>
            <person name="Kyrpides N."/>
            <person name="Mikhailova N."/>
            <person name="Miller C."/>
            <person name="Richardson P."/>
        </authorList>
    </citation>
    <scope>NUCLEOTIDE SEQUENCE</scope>
    <source>
        <strain evidence="2">PYR-GCK</strain>
    </source>
</reference>
<sequence length="163" mass="17322">MADSLCFVGSWFFTTAAWMQLALSDRRVRFEWSSAFVQFGGTVLFNLSTGAAVWAHAVTEERRYVWVPDVTGSIFFLVSGVLAMVSVAPVTGVLAFRSGAWRAAAVNLAGCVAFGVSAVSAFVRGDGVTVDEWLANFGTFLGALCFLVAALMVLPRAVPSGLP</sequence>
<keyword evidence="1" id="KW-0472">Membrane</keyword>
<organism evidence="2">
    <name type="scientific">Mycolicibacterium gilvum (strain PYR-GCK)</name>
    <name type="common">Mycobacterium gilvum (strain PYR-GCK)</name>
    <dbReference type="NCBI Taxonomy" id="350054"/>
    <lineage>
        <taxon>Bacteria</taxon>
        <taxon>Bacillati</taxon>
        <taxon>Actinomycetota</taxon>
        <taxon>Actinomycetes</taxon>
        <taxon>Mycobacteriales</taxon>
        <taxon>Mycobacteriaceae</taxon>
        <taxon>Mycolicibacterium</taxon>
    </lineage>
</organism>
<name>A4TE19_MYCGI</name>
<feature type="transmembrane region" description="Helical" evidence="1">
    <location>
        <begin position="6"/>
        <end position="23"/>
    </location>
</feature>
<feature type="transmembrane region" description="Helical" evidence="1">
    <location>
        <begin position="35"/>
        <end position="54"/>
    </location>
</feature>
<dbReference type="eggNOG" id="ENOG5030Y0T">
    <property type="taxonomic scope" value="Bacteria"/>
</dbReference>
<gene>
    <name evidence="2" type="ordered locus">Mflv_4232</name>
</gene>
<feature type="transmembrane region" description="Helical" evidence="1">
    <location>
        <begin position="74"/>
        <end position="96"/>
    </location>
</feature>
<keyword evidence="1" id="KW-0812">Transmembrane</keyword>
<evidence type="ECO:0000313" key="2">
    <source>
        <dbReference type="EMBL" id="ABP46701.1"/>
    </source>
</evidence>
<accession>A4TE19</accession>